<dbReference type="AlphaFoldDB" id="A0A3P6TM76"/>
<evidence type="ECO:0000313" key="18">
    <source>
        <dbReference type="Proteomes" id="UP000277928"/>
    </source>
</evidence>
<dbReference type="GO" id="GO:0030148">
    <property type="term" value="P:sphingolipid biosynthetic process"/>
    <property type="evidence" value="ECO:0007669"/>
    <property type="project" value="TreeGrafter"/>
</dbReference>
<evidence type="ECO:0000256" key="2">
    <source>
        <dbReference type="ARBA" id="ARBA00005194"/>
    </source>
</evidence>
<evidence type="ECO:0000259" key="16">
    <source>
        <dbReference type="PROSITE" id="PS51203"/>
    </source>
</evidence>
<feature type="transmembrane region" description="Helical" evidence="15">
    <location>
        <begin position="300"/>
        <end position="323"/>
    </location>
</feature>
<keyword evidence="12 15" id="KW-0472">Membrane</keyword>
<keyword evidence="7 15" id="KW-0256">Endoplasmic reticulum</keyword>
<evidence type="ECO:0000256" key="10">
    <source>
        <dbReference type="ARBA" id="ARBA00023054"/>
    </source>
</evidence>
<name>A0A3P6TM76_LITSI</name>
<dbReference type="InterPro" id="IPR008978">
    <property type="entry name" value="HSP20-like_chaperone"/>
</dbReference>
<evidence type="ECO:0000256" key="9">
    <source>
        <dbReference type="ARBA" id="ARBA00022989"/>
    </source>
</evidence>
<dbReference type="CDD" id="cd06465">
    <property type="entry name" value="p23_hB-ind1_like"/>
    <property type="match status" value="1"/>
</dbReference>
<keyword evidence="5 15" id="KW-0444">Lipid biosynthesis</keyword>
<dbReference type="InterPro" id="IPR007052">
    <property type="entry name" value="CS_dom"/>
</dbReference>
<dbReference type="GO" id="GO:0005789">
    <property type="term" value="C:endoplasmic reticulum membrane"/>
    <property type="evidence" value="ECO:0007669"/>
    <property type="project" value="UniProtKB-SubCell"/>
</dbReference>
<feature type="transmembrane region" description="Helical" evidence="15">
    <location>
        <begin position="221"/>
        <end position="240"/>
    </location>
</feature>
<keyword evidence="8 15" id="KW-0276">Fatty acid metabolism</keyword>
<evidence type="ECO:0000256" key="5">
    <source>
        <dbReference type="ARBA" id="ARBA00022516"/>
    </source>
</evidence>
<dbReference type="EC" id="4.2.1.134" evidence="4 15"/>
<dbReference type="OMA" id="DYEMINM"/>
<dbReference type="PANTHER" id="PTHR11035">
    <property type="entry name" value="VERY-LONG-CHAIN (3R)-3-HYDROXYACYL-COA DEHYDRATASE"/>
    <property type="match status" value="1"/>
</dbReference>
<feature type="transmembrane region" description="Helical" evidence="15">
    <location>
        <begin position="261"/>
        <end position="280"/>
    </location>
</feature>
<keyword evidence="10" id="KW-0175">Coiled coil</keyword>
<dbReference type="GO" id="GO:0030497">
    <property type="term" value="P:fatty acid elongation"/>
    <property type="evidence" value="ECO:0007669"/>
    <property type="project" value="TreeGrafter"/>
</dbReference>
<dbReference type="OrthoDB" id="2157530at2759"/>
<evidence type="ECO:0000256" key="7">
    <source>
        <dbReference type="ARBA" id="ARBA00022824"/>
    </source>
</evidence>
<comment type="catalytic activity">
    <reaction evidence="15">
        <text>a very-long-chain (3R)-3-hydroxyacyl-CoA = a very-long-chain (2E)-enoyl-CoA + H2O</text>
        <dbReference type="Rhea" id="RHEA:45812"/>
        <dbReference type="ChEBI" id="CHEBI:15377"/>
        <dbReference type="ChEBI" id="CHEBI:83728"/>
        <dbReference type="ChEBI" id="CHEBI:85440"/>
        <dbReference type="EC" id="4.2.1.134"/>
    </reaction>
</comment>
<evidence type="ECO:0000256" key="6">
    <source>
        <dbReference type="ARBA" id="ARBA00022692"/>
    </source>
</evidence>
<comment type="function">
    <text evidence="15">Catalyzes the third of the four reactions of the long-chain fatty acids elongation cycle. This endoplasmic reticulum-bound enzymatic process, allows the addition of two carbons to the chain of long- and very long-chain fatty acids/VLCFAs per cycle. This enzyme catalyzes the dehydration of the 3-hydroxyacyl-CoA intermediate into trans-2,3-enoyl-CoA, within each cycle of fatty acid elongation. Thereby, it participates to the production of VLCFAs of different chain lengths that are involved in multiple biological processes as precursors of membrane lipids and lipid mediators.</text>
</comment>
<keyword evidence="9 15" id="KW-1133">Transmembrane helix</keyword>
<protein>
    <recommendedName>
        <fullName evidence="4 15">Very-long-chain (3R)-3-hydroxyacyl-CoA dehydratase</fullName>
        <ecNumber evidence="4 15">4.2.1.134</ecNumber>
    </recommendedName>
</protein>
<evidence type="ECO:0000256" key="3">
    <source>
        <dbReference type="ARBA" id="ARBA00007811"/>
    </source>
</evidence>
<keyword evidence="18" id="KW-1185">Reference proteome</keyword>
<evidence type="ECO:0000256" key="13">
    <source>
        <dbReference type="ARBA" id="ARBA00023160"/>
    </source>
</evidence>
<reference evidence="17 18" key="1">
    <citation type="submission" date="2018-08" db="EMBL/GenBank/DDBJ databases">
        <authorList>
            <person name="Laetsch R D."/>
            <person name="Stevens L."/>
            <person name="Kumar S."/>
            <person name="Blaxter L. M."/>
        </authorList>
    </citation>
    <scope>NUCLEOTIDE SEQUENCE [LARGE SCALE GENOMIC DNA]</scope>
</reference>
<evidence type="ECO:0000313" key="17">
    <source>
        <dbReference type="EMBL" id="VDK84363.1"/>
    </source>
</evidence>
<dbReference type="UniPathway" id="UPA00094"/>
<dbReference type="GO" id="GO:0042761">
    <property type="term" value="P:very long-chain fatty acid biosynthetic process"/>
    <property type="evidence" value="ECO:0007669"/>
    <property type="project" value="TreeGrafter"/>
</dbReference>
<keyword evidence="6 15" id="KW-0812">Transmembrane</keyword>
<keyword evidence="14 15" id="KW-0456">Lyase</keyword>
<evidence type="ECO:0000256" key="11">
    <source>
        <dbReference type="ARBA" id="ARBA00023098"/>
    </source>
</evidence>
<evidence type="ECO:0000256" key="12">
    <source>
        <dbReference type="ARBA" id="ARBA00023136"/>
    </source>
</evidence>
<dbReference type="GO" id="GO:0102158">
    <property type="term" value="F:very-long-chain (3R)-3-hydroxyacyl-CoA dehydratase activity"/>
    <property type="evidence" value="ECO:0007669"/>
    <property type="project" value="UniProtKB-EC"/>
</dbReference>
<dbReference type="Proteomes" id="UP000277928">
    <property type="component" value="Unassembled WGS sequence"/>
</dbReference>
<comment type="similarity">
    <text evidence="3 15">Belongs to the very long-chain fatty acids dehydratase HACD family.</text>
</comment>
<feature type="domain" description="CS" evidence="16">
    <location>
        <begin position="2"/>
        <end position="91"/>
    </location>
</feature>
<accession>A0A3P6TM76</accession>
<evidence type="ECO:0000256" key="1">
    <source>
        <dbReference type="ARBA" id="ARBA00004477"/>
    </source>
</evidence>
<evidence type="ECO:0000256" key="4">
    <source>
        <dbReference type="ARBA" id="ARBA00013122"/>
    </source>
</evidence>
<dbReference type="EMBL" id="UYRX01000600">
    <property type="protein sequence ID" value="VDK84363.1"/>
    <property type="molecule type" value="Genomic_DNA"/>
</dbReference>
<evidence type="ECO:0000256" key="8">
    <source>
        <dbReference type="ARBA" id="ARBA00022832"/>
    </source>
</evidence>
<sequence length="342" mass="39703">MARRPFVYWAQNERLLFLTIDLKDSSDACYDITGNAFEFRATGVGAHGRCEYSFQLPLFAEVEMEKVSQEGGSKLFYILKKKNAMWWPAVLEDGVRHSWLRIDFDRFEDPDGSETEEDYEMINMNARTPEAEMDAMTQRIFKECCTKQKTKKEFIKEEYFNSFWRDNANIIKIATALQLIDIAHALIGFTKGSYQVGLVQVCGRLAFIYIIDGCPDVQSSVTVFVLIITYFSIEIFRYPYYAASSLKTEILLLTWLRYNAWMLLYPVGLFLEGATMYQSIPYYYRTGKYSISLPNMANIGLNFSIVLGIFFLFIFPFVALRLLGHMWSQRCKKYKALVKKVA</sequence>
<comment type="subcellular location">
    <subcellularLocation>
        <location evidence="1 15">Endoplasmic reticulum membrane</location>
        <topology evidence="1 15">Multi-pass membrane protein</topology>
    </subcellularLocation>
</comment>
<dbReference type="Pfam" id="PF04387">
    <property type="entry name" value="PTPLA"/>
    <property type="match status" value="1"/>
</dbReference>
<proteinExistence type="inferred from homology"/>
<dbReference type="InterPro" id="IPR007482">
    <property type="entry name" value="Tyr_Pase-like_PTPLA"/>
</dbReference>
<dbReference type="PROSITE" id="PS51203">
    <property type="entry name" value="CS"/>
    <property type="match status" value="1"/>
</dbReference>
<comment type="caution">
    <text evidence="15">Lacks conserved residue(s) required for the propagation of feature annotation.</text>
</comment>
<dbReference type="SUPFAM" id="SSF49764">
    <property type="entry name" value="HSP20-like chaperones"/>
    <property type="match status" value="1"/>
</dbReference>
<gene>
    <name evidence="17" type="ORF">NLS_LOCUS6619</name>
</gene>
<keyword evidence="13 15" id="KW-0275">Fatty acid biosynthesis</keyword>
<evidence type="ECO:0000256" key="14">
    <source>
        <dbReference type="ARBA" id="ARBA00023239"/>
    </source>
</evidence>
<dbReference type="Gene3D" id="2.60.40.790">
    <property type="match status" value="1"/>
</dbReference>
<organism evidence="17 18">
    <name type="scientific">Litomosoides sigmodontis</name>
    <name type="common">Filarial nematode worm</name>
    <dbReference type="NCBI Taxonomy" id="42156"/>
    <lineage>
        <taxon>Eukaryota</taxon>
        <taxon>Metazoa</taxon>
        <taxon>Ecdysozoa</taxon>
        <taxon>Nematoda</taxon>
        <taxon>Chromadorea</taxon>
        <taxon>Rhabditida</taxon>
        <taxon>Spirurina</taxon>
        <taxon>Spiruromorpha</taxon>
        <taxon>Filarioidea</taxon>
        <taxon>Onchocercidae</taxon>
        <taxon>Litomosoides</taxon>
    </lineage>
</organism>
<keyword evidence="11 15" id="KW-0443">Lipid metabolism</keyword>
<comment type="pathway">
    <text evidence="2 15">Lipid metabolism; fatty acid biosynthesis.</text>
</comment>
<evidence type="ECO:0000256" key="15">
    <source>
        <dbReference type="RuleBase" id="RU363109"/>
    </source>
</evidence>
<dbReference type="STRING" id="42156.A0A3P6TM76"/>